<evidence type="ECO:0000313" key="3">
    <source>
        <dbReference type="EMBL" id="TNM36224.1"/>
    </source>
</evidence>
<name>A0A5C4VJZ6_9ACTN</name>
<keyword evidence="2" id="KW-1133">Transmembrane helix</keyword>
<keyword evidence="2" id="KW-0472">Membrane</keyword>
<comment type="caution">
    <text evidence="3">The sequence shown here is derived from an EMBL/GenBank/DDBJ whole genome shotgun (WGS) entry which is preliminary data.</text>
</comment>
<feature type="compositionally biased region" description="Gly residues" evidence="1">
    <location>
        <begin position="72"/>
        <end position="89"/>
    </location>
</feature>
<sequence>MSSGLPPTPPPPPGPPYGPPGFPVPPPGHGFGAPPRRRTGLWITLSLLLVLLVAGGGVAGFLVLRDDDSSGGASGEGGADESGGTPGKGGLAKRWINACAVLEPAALEPLTGPVDGKNGQTVYEMYRETPPEEFEHSVSTCRVRSGSDSGDATGWQHIDLTIDLATSEDGVASLSELVEGGQPLAGSDGAVHKVDPQLVQAGWTHELASVRVELLRQSATSADLSPDRLAALVSELDARIAAGPTELVVPPAPASRPKAANDACALFTEEDLAEWVGTGSGEVTRTFTLTDVRPIDYVQTSCQRGVDENLASAEVRVTSFDTAADALEFAQGTAETGGATSETDGLGDHAWYFTYSGVEHLLVTVGPVLLEVEASQVDQPLERLTGIAELALDRL</sequence>
<keyword evidence="4" id="KW-1185">Reference proteome</keyword>
<feature type="region of interest" description="Disordered" evidence="1">
    <location>
        <begin position="1"/>
        <end position="32"/>
    </location>
</feature>
<feature type="transmembrane region" description="Helical" evidence="2">
    <location>
        <begin position="41"/>
        <end position="64"/>
    </location>
</feature>
<feature type="region of interest" description="Disordered" evidence="1">
    <location>
        <begin position="69"/>
        <end position="89"/>
    </location>
</feature>
<evidence type="ECO:0000256" key="1">
    <source>
        <dbReference type="SAM" id="MobiDB-lite"/>
    </source>
</evidence>
<evidence type="ECO:0000313" key="4">
    <source>
        <dbReference type="Proteomes" id="UP000313231"/>
    </source>
</evidence>
<protein>
    <submittedName>
        <fullName evidence="3">Uncharacterized protein</fullName>
    </submittedName>
</protein>
<evidence type="ECO:0000256" key="2">
    <source>
        <dbReference type="SAM" id="Phobius"/>
    </source>
</evidence>
<feature type="compositionally biased region" description="Pro residues" evidence="1">
    <location>
        <begin position="1"/>
        <end position="28"/>
    </location>
</feature>
<keyword evidence="2" id="KW-0812">Transmembrane</keyword>
<dbReference type="Proteomes" id="UP000313231">
    <property type="component" value="Unassembled WGS sequence"/>
</dbReference>
<dbReference type="RefSeq" id="WP_139624412.1">
    <property type="nucleotide sequence ID" value="NZ_VDMP01000027.1"/>
</dbReference>
<gene>
    <name evidence="3" type="ORF">FHP29_18800</name>
</gene>
<proteinExistence type="predicted"/>
<dbReference type="EMBL" id="VDMP01000027">
    <property type="protein sequence ID" value="TNM36224.1"/>
    <property type="molecule type" value="Genomic_DNA"/>
</dbReference>
<reference evidence="3 4" key="1">
    <citation type="journal article" date="2016" name="Int. J. Syst. Evol. Microbiol.">
        <title>Nocardioides albidus sp. nov., an actinobacterium isolated from garden soil.</title>
        <authorList>
            <person name="Singh H."/>
            <person name="Du J."/>
            <person name="Trinh H."/>
            <person name="Won K."/>
            <person name="Yang J.E."/>
            <person name="Yin C."/>
            <person name="Kook M."/>
            <person name="Yi T.H."/>
        </authorList>
    </citation>
    <scope>NUCLEOTIDE SEQUENCE [LARGE SCALE GENOMIC DNA]</scope>
    <source>
        <strain evidence="3 4">CCTCC AB 2015297</strain>
    </source>
</reference>
<accession>A0A5C4VJZ6</accession>
<dbReference type="AlphaFoldDB" id="A0A5C4VJZ6"/>
<organism evidence="3 4">
    <name type="scientific">Nocardioides albidus</name>
    <dbReference type="NCBI Taxonomy" id="1517589"/>
    <lineage>
        <taxon>Bacteria</taxon>
        <taxon>Bacillati</taxon>
        <taxon>Actinomycetota</taxon>
        <taxon>Actinomycetes</taxon>
        <taxon>Propionibacteriales</taxon>
        <taxon>Nocardioidaceae</taxon>
        <taxon>Nocardioides</taxon>
    </lineage>
</organism>
<dbReference type="OrthoDB" id="3674676at2"/>